<dbReference type="SUPFAM" id="SSF46785">
    <property type="entry name" value="Winged helix' DNA-binding domain"/>
    <property type="match status" value="1"/>
</dbReference>
<protein>
    <recommendedName>
        <fullName evidence="5">HTH lysR-type domain-containing protein</fullName>
    </recommendedName>
</protein>
<gene>
    <name evidence="6" type="ORF">GCM10007276_33310</name>
</gene>
<dbReference type="PANTHER" id="PTHR30419">
    <property type="entry name" value="HTH-TYPE TRANSCRIPTIONAL REGULATOR YBHD"/>
    <property type="match status" value="1"/>
</dbReference>
<name>A0A8J2YLQ2_9RHOB</name>
<dbReference type="Pfam" id="PF00126">
    <property type="entry name" value="HTH_1"/>
    <property type="match status" value="1"/>
</dbReference>
<dbReference type="InterPro" id="IPR036388">
    <property type="entry name" value="WH-like_DNA-bd_sf"/>
</dbReference>
<dbReference type="PRINTS" id="PR00039">
    <property type="entry name" value="HTHLYSR"/>
</dbReference>
<evidence type="ECO:0000256" key="2">
    <source>
        <dbReference type="ARBA" id="ARBA00023015"/>
    </source>
</evidence>
<dbReference type="FunFam" id="1.10.10.10:FF:000001">
    <property type="entry name" value="LysR family transcriptional regulator"/>
    <property type="match status" value="1"/>
</dbReference>
<proteinExistence type="inferred from homology"/>
<comment type="similarity">
    <text evidence="1">Belongs to the LysR transcriptional regulatory family.</text>
</comment>
<organism evidence="6 7">
    <name type="scientific">Agaricicola taiwanensis</name>
    <dbReference type="NCBI Taxonomy" id="591372"/>
    <lineage>
        <taxon>Bacteria</taxon>
        <taxon>Pseudomonadati</taxon>
        <taxon>Pseudomonadota</taxon>
        <taxon>Alphaproteobacteria</taxon>
        <taxon>Rhodobacterales</taxon>
        <taxon>Paracoccaceae</taxon>
        <taxon>Agaricicola</taxon>
    </lineage>
</organism>
<dbReference type="GO" id="GO:0005829">
    <property type="term" value="C:cytosol"/>
    <property type="evidence" value="ECO:0007669"/>
    <property type="project" value="TreeGrafter"/>
</dbReference>
<sequence>MLQLLSNAAVPNMQTNRDFDLADLEAFISVCETGSMTEAARRLKLTESAVSHIIRRMEKRLSITLFDRSARPLKPTVLGAQLFNRGQRLLQDATGINQELRAKGRVRHSHLGIGIIETLGTWFAAQLVHELAANARSWTVVTGSNTDLWTRFYARELSTLIVLENDEPRPSASKIPLFRESVVLITPPSLSHLSLRELAESTPFIGAHGDSGFGRLTSAYLSRLRLNAAPAVTFGMLESVVLMVARGFGWALVPSLLLLRDTPERQDIIIRPLEAPSVYRRITLATRQFELGALPELIETSAHQALETQVQKTRSLHPEIFSKLSFRQGHDDFAE</sequence>
<dbReference type="InterPro" id="IPR000847">
    <property type="entry name" value="LysR_HTH_N"/>
</dbReference>
<dbReference type="InterPro" id="IPR050950">
    <property type="entry name" value="HTH-type_LysR_regulators"/>
</dbReference>
<dbReference type="AlphaFoldDB" id="A0A8J2YLQ2"/>
<evidence type="ECO:0000313" key="7">
    <source>
        <dbReference type="Proteomes" id="UP000602745"/>
    </source>
</evidence>
<evidence type="ECO:0000256" key="1">
    <source>
        <dbReference type="ARBA" id="ARBA00009437"/>
    </source>
</evidence>
<reference evidence="6" key="2">
    <citation type="submission" date="2020-09" db="EMBL/GenBank/DDBJ databases">
        <authorList>
            <person name="Sun Q."/>
            <person name="Sedlacek I."/>
        </authorList>
    </citation>
    <scope>NUCLEOTIDE SEQUENCE</scope>
    <source>
        <strain evidence="6">CCM 7684</strain>
    </source>
</reference>
<dbReference type="PROSITE" id="PS50931">
    <property type="entry name" value="HTH_LYSR"/>
    <property type="match status" value="1"/>
</dbReference>
<dbReference type="GO" id="GO:0003677">
    <property type="term" value="F:DNA binding"/>
    <property type="evidence" value="ECO:0007669"/>
    <property type="project" value="UniProtKB-KW"/>
</dbReference>
<keyword evidence="3" id="KW-0238">DNA-binding</keyword>
<dbReference type="Pfam" id="PF03466">
    <property type="entry name" value="LysR_substrate"/>
    <property type="match status" value="1"/>
</dbReference>
<keyword evidence="4" id="KW-0804">Transcription</keyword>
<dbReference type="InterPro" id="IPR036390">
    <property type="entry name" value="WH_DNA-bd_sf"/>
</dbReference>
<evidence type="ECO:0000259" key="5">
    <source>
        <dbReference type="PROSITE" id="PS50931"/>
    </source>
</evidence>
<dbReference type="EMBL" id="BMCP01000006">
    <property type="protein sequence ID" value="GGE53617.1"/>
    <property type="molecule type" value="Genomic_DNA"/>
</dbReference>
<dbReference type="Proteomes" id="UP000602745">
    <property type="component" value="Unassembled WGS sequence"/>
</dbReference>
<keyword evidence="2" id="KW-0805">Transcription regulation</keyword>
<evidence type="ECO:0000313" key="6">
    <source>
        <dbReference type="EMBL" id="GGE53617.1"/>
    </source>
</evidence>
<dbReference type="SUPFAM" id="SSF53850">
    <property type="entry name" value="Periplasmic binding protein-like II"/>
    <property type="match status" value="1"/>
</dbReference>
<reference evidence="6" key="1">
    <citation type="journal article" date="2014" name="Int. J. Syst. Evol. Microbiol.">
        <title>Complete genome sequence of Corynebacterium casei LMG S-19264T (=DSM 44701T), isolated from a smear-ripened cheese.</title>
        <authorList>
            <consortium name="US DOE Joint Genome Institute (JGI-PGF)"/>
            <person name="Walter F."/>
            <person name="Albersmeier A."/>
            <person name="Kalinowski J."/>
            <person name="Ruckert C."/>
        </authorList>
    </citation>
    <scope>NUCLEOTIDE SEQUENCE</scope>
    <source>
        <strain evidence="6">CCM 7684</strain>
    </source>
</reference>
<dbReference type="Gene3D" id="1.10.10.10">
    <property type="entry name" value="Winged helix-like DNA-binding domain superfamily/Winged helix DNA-binding domain"/>
    <property type="match status" value="1"/>
</dbReference>
<dbReference type="Gene3D" id="3.40.190.10">
    <property type="entry name" value="Periplasmic binding protein-like II"/>
    <property type="match status" value="2"/>
</dbReference>
<comment type="caution">
    <text evidence="6">The sequence shown here is derived from an EMBL/GenBank/DDBJ whole genome shotgun (WGS) entry which is preliminary data.</text>
</comment>
<evidence type="ECO:0000256" key="4">
    <source>
        <dbReference type="ARBA" id="ARBA00023163"/>
    </source>
</evidence>
<evidence type="ECO:0000256" key="3">
    <source>
        <dbReference type="ARBA" id="ARBA00023125"/>
    </source>
</evidence>
<dbReference type="InterPro" id="IPR005119">
    <property type="entry name" value="LysR_subst-bd"/>
</dbReference>
<feature type="domain" description="HTH lysR-type" evidence="5">
    <location>
        <begin position="19"/>
        <end position="76"/>
    </location>
</feature>
<keyword evidence="7" id="KW-1185">Reference proteome</keyword>
<accession>A0A8J2YLQ2</accession>
<dbReference type="GO" id="GO:0003700">
    <property type="term" value="F:DNA-binding transcription factor activity"/>
    <property type="evidence" value="ECO:0007669"/>
    <property type="project" value="InterPro"/>
</dbReference>